<evidence type="ECO:0000259" key="2">
    <source>
        <dbReference type="PROSITE" id="PS50206"/>
    </source>
</evidence>
<evidence type="ECO:0000313" key="4">
    <source>
        <dbReference type="Proteomes" id="UP000748531"/>
    </source>
</evidence>
<gene>
    <name evidence="3" type="ORF">PHET_07763</name>
</gene>
<accession>A0A8J4SXD5</accession>
<dbReference type="InterPro" id="IPR036873">
    <property type="entry name" value="Rhodanese-like_dom_sf"/>
</dbReference>
<dbReference type="InterPro" id="IPR001763">
    <property type="entry name" value="Rhodanese-like_dom"/>
</dbReference>
<sequence>MNIYDESSDWPTTPITKCRKRPKLDTPFADLTAARLDVNSGENSKSDVRFSTQDDRQILGSMENRMTHNRMRSPQEQISPPCKSMTRPASVTDVSSVDHHGNWPNATSSPLLMNTSKKHFRRCHSGGDLCPFWPMVEVEQLARMLRTAVSVTDSKNQPIEQNLSSNHESDLKPSSTMDMVYVSSSSSSCSSSACTACASDEENEPPYNSRRNSCFPGYIGLRLPQKSLFAKNDQFHKVNRYKPRSRRLIIVDCRYPYEFRGGHIQGAVNLAEWPKLCHFLFSSCCTARSTTTTQNPNYDDVIQRKSQVASEVPTNKPRASRTTFVLHCEFSSHRAPTLFTLLRNHDRLLHLTCYPALRYPKVYILRGGYAAFYRRHPELCVPSGYMKMHSRPDLMPIWKRYCHMVNRKQVESSAPFAEVNFTQVSPHCTSPTLCTKEQIPYQGLCSKCNASHTGRKTFWRRINFR</sequence>
<organism evidence="3 4">
    <name type="scientific">Paragonimus heterotremus</name>
    <dbReference type="NCBI Taxonomy" id="100268"/>
    <lineage>
        <taxon>Eukaryota</taxon>
        <taxon>Metazoa</taxon>
        <taxon>Spiralia</taxon>
        <taxon>Lophotrochozoa</taxon>
        <taxon>Platyhelminthes</taxon>
        <taxon>Trematoda</taxon>
        <taxon>Digenea</taxon>
        <taxon>Plagiorchiida</taxon>
        <taxon>Troglotremata</taxon>
        <taxon>Troglotrematidae</taxon>
        <taxon>Paragonimus</taxon>
    </lineage>
</organism>
<dbReference type="SMART" id="SM00450">
    <property type="entry name" value="RHOD"/>
    <property type="match status" value="1"/>
</dbReference>
<comment type="caution">
    <text evidence="3">The sequence shown here is derived from an EMBL/GenBank/DDBJ whole genome shotgun (WGS) entry which is preliminary data.</text>
</comment>
<keyword evidence="4" id="KW-1185">Reference proteome</keyword>
<dbReference type="Pfam" id="PF00581">
    <property type="entry name" value="Rhodanese"/>
    <property type="match status" value="1"/>
</dbReference>
<dbReference type="GO" id="GO:0005634">
    <property type="term" value="C:nucleus"/>
    <property type="evidence" value="ECO:0007669"/>
    <property type="project" value="TreeGrafter"/>
</dbReference>
<dbReference type="Gene3D" id="3.40.250.10">
    <property type="entry name" value="Rhodanese-like domain"/>
    <property type="match status" value="1"/>
</dbReference>
<dbReference type="AlphaFoldDB" id="A0A8J4SXD5"/>
<dbReference type="EMBL" id="LUCH01004373">
    <property type="protein sequence ID" value="KAF5399080.1"/>
    <property type="molecule type" value="Genomic_DNA"/>
</dbReference>
<dbReference type="PANTHER" id="PTHR10828">
    <property type="entry name" value="M-PHASE INDUCER PHOSPHATASE DUAL SPECIFICITY PHOSPHATASE CDC25"/>
    <property type="match status" value="1"/>
</dbReference>
<dbReference type="SUPFAM" id="SSF52821">
    <property type="entry name" value="Rhodanese/Cell cycle control phosphatase"/>
    <property type="match status" value="1"/>
</dbReference>
<dbReference type="GO" id="GO:0005737">
    <property type="term" value="C:cytoplasm"/>
    <property type="evidence" value="ECO:0007669"/>
    <property type="project" value="TreeGrafter"/>
</dbReference>
<name>A0A8J4SXD5_9TREM</name>
<dbReference type="GO" id="GO:0004725">
    <property type="term" value="F:protein tyrosine phosphatase activity"/>
    <property type="evidence" value="ECO:0007669"/>
    <property type="project" value="TreeGrafter"/>
</dbReference>
<feature type="domain" description="Rhodanese" evidence="2">
    <location>
        <begin position="244"/>
        <end position="381"/>
    </location>
</feature>
<dbReference type="OrthoDB" id="9999371at2759"/>
<evidence type="ECO:0000256" key="1">
    <source>
        <dbReference type="SAM" id="MobiDB-lite"/>
    </source>
</evidence>
<evidence type="ECO:0000313" key="3">
    <source>
        <dbReference type="EMBL" id="KAF5399080.1"/>
    </source>
</evidence>
<protein>
    <recommendedName>
        <fullName evidence="2">Rhodanese domain-containing protein</fullName>
    </recommendedName>
</protein>
<feature type="region of interest" description="Disordered" evidence="1">
    <location>
        <begin position="66"/>
        <end position="102"/>
    </location>
</feature>
<reference evidence="3" key="1">
    <citation type="submission" date="2019-05" db="EMBL/GenBank/DDBJ databases">
        <title>Annotation for the trematode Paragonimus heterotremus.</title>
        <authorList>
            <person name="Choi Y.-J."/>
        </authorList>
    </citation>
    <scope>NUCLEOTIDE SEQUENCE</scope>
    <source>
        <strain evidence="3">LC</strain>
    </source>
</reference>
<dbReference type="Proteomes" id="UP000748531">
    <property type="component" value="Unassembled WGS sequence"/>
</dbReference>
<dbReference type="PROSITE" id="PS50206">
    <property type="entry name" value="RHODANESE_3"/>
    <property type="match status" value="1"/>
</dbReference>
<proteinExistence type="predicted"/>